<organism evidence="7 8">
    <name type="scientific">Flaviaesturariibacter aridisoli</name>
    <dbReference type="NCBI Taxonomy" id="2545761"/>
    <lineage>
        <taxon>Bacteria</taxon>
        <taxon>Pseudomonadati</taxon>
        <taxon>Bacteroidota</taxon>
        <taxon>Chitinophagia</taxon>
        <taxon>Chitinophagales</taxon>
        <taxon>Chitinophagaceae</taxon>
        <taxon>Flaviaestuariibacter</taxon>
    </lineage>
</organism>
<dbReference type="RefSeq" id="WP_131852149.1">
    <property type="nucleotide sequence ID" value="NZ_SKFH01000015.1"/>
</dbReference>
<dbReference type="InterPro" id="IPR036909">
    <property type="entry name" value="Cyt_c-like_dom_sf"/>
</dbReference>
<dbReference type="Proteomes" id="UP000295164">
    <property type="component" value="Unassembled WGS sequence"/>
</dbReference>
<feature type="signal peptide" evidence="5">
    <location>
        <begin position="1"/>
        <end position="20"/>
    </location>
</feature>
<keyword evidence="3 4" id="KW-0408">Iron</keyword>
<evidence type="ECO:0000256" key="4">
    <source>
        <dbReference type="PROSITE-ProRule" id="PRU00433"/>
    </source>
</evidence>
<evidence type="ECO:0000259" key="6">
    <source>
        <dbReference type="PROSITE" id="PS51007"/>
    </source>
</evidence>
<feature type="chain" id="PRO_5020438172" evidence="5">
    <location>
        <begin position="21"/>
        <end position="457"/>
    </location>
</feature>
<dbReference type="PANTHER" id="PTHR30600:SF9">
    <property type="entry name" value="BLR7738 PROTEIN"/>
    <property type="match status" value="1"/>
</dbReference>
<keyword evidence="2 4" id="KW-0479">Metal-binding</keyword>
<dbReference type="GO" id="GO:0009055">
    <property type="term" value="F:electron transfer activity"/>
    <property type="evidence" value="ECO:0007669"/>
    <property type="project" value="InterPro"/>
</dbReference>
<keyword evidence="1 4" id="KW-0349">Heme</keyword>
<name>A0A4R4E3I9_9BACT</name>
<dbReference type="SUPFAM" id="SSF46626">
    <property type="entry name" value="Cytochrome c"/>
    <property type="match status" value="1"/>
</dbReference>
<feature type="domain" description="Cytochrome c" evidence="6">
    <location>
        <begin position="89"/>
        <end position="271"/>
    </location>
</feature>
<comment type="caution">
    <text evidence="7">The sequence shown here is derived from an EMBL/GenBank/DDBJ whole genome shotgun (WGS) entry which is preliminary data.</text>
</comment>
<protein>
    <submittedName>
        <fullName evidence="7">C-type cytochrome</fullName>
    </submittedName>
</protein>
<dbReference type="GO" id="GO:0020037">
    <property type="term" value="F:heme binding"/>
    <property type="evidence" value="ECO:0007669"/>
    <property type="project" value="InterPro"/>
</dbReference>
<dbReference type="OrthoDB" id="9805202at2"/>
<evidence type="ECO:0000256" key="2">
    <source>
        <dbReference type="ARBA" id="ARBA00022723"/>
    </source>
</evidence>
<keyword evidence="5" id="KW-0732">Signal</keyword>
<dbReference type="PROSITE" id="PS51007">
    <property type="entry name" value="CYTC"/>
    <property type="match status" value="2"/>
</dbReference>
<dbReference type="Pfam" id="PF21419">
    <property type="entry name" value="RoxA-like_Cyt-c"/>
    <property type="match status" value="1"/>
</dbReference>
<dbReference type="InterPro" id="IPR009056">
    <property type="entry name" value="Cyt_c-like_dom"/>
</dbReference>
<dbReference type="GO" id="GO:0004130">
    <property type="term" value="F:cytochrome-c peroxidase activity"/>
    <property type="evidence" value="ECO:0007669"/>
    <property type="project" value="TreeGrafter"/>
</dbReference>
<feature type="domain" description="Cytochrome c" evidence="6">
    <location>
        <begin position="282"/>
        <end position="457"/>
    </location>
</feature>
<evidence type="ECO:0000256" key="1">
    <source>
        <dbReference type="ARBA" id="ARBA00022617"/>
    </source>
</evidence>
<evidence type="ECO:0000256" key="3">
    <source>
        <dbReference type="ARBA" id="ARBA00023004"/>
    </source>
</evidence>
<evidence type="ECO:0000313" key="7">
    <source>
        <dbReference type="EMBL" id="TCZ70580.1"/>
    </source>
</evidence>
<dbReference type="PANTHER" id="PTHR30600">
    <property type="entry name" value="CYTOCHROME C PEROXIDASE-RELATED"/>
    <property type="match status" value="1"/>
</dbReference>
<accession>A0A4R4E3I9</accession>
<dbReference type="InterPro" id="IPR051395">
    <property type="entry name" value="Cytochrome_c_Peroxidase/MauG"/>
</dbReference>
<dbReference type="AlphaFoldDB" id="A0A4R4E3I9"/>
<sequence>MKKTLILLTCLALMAFGYYGLNDGPVQIPPSKQRGGGDPKKGFQYLVYGDYVRSGLPINVFRMGFTRFDSSLLPRTGINSNIPYDFNALRQKNGQVIVAPNCLQCHAMPFEGKLVMGLGNAGVDFTKSRGINAGSVSMIERILKLNSPEDYEAARTFLTVTKTIAPDLVADVRGVNLADHLAALLVAHRDPVTFRWSDTALMEKNHAVIPTDTPPWWLLKKKNAMFYNGFGRGDFGRFLMASNLLTTGDTAESRVVDEQMPDLLAYIYSLKAPAYPKAIDRPLAAKGKPLFEARCASCHGTYGPKGSYPNLLIPGSIIQTDSLLYASNYSTPQFVAWFNRSWFRSGDHPAELAPSNGYVAPPLDGIWISAPYLHNGSVPTLEALLNSRLRPRYWSRDFKRPQYNYGNPGWVYKEESAGGKPDIYNTDLTGYSNRGHYFGDALTDAERKAVIEYLKTL</sequence>
<evidence type="ECO:0000313" key="8">
    <source>
        <dbReference type="Proteomes" id="UP000295164"/>
    </source>
</evidence>
<reference evidence="7 8" key="1">
    <citation type="submission" date="2019-03" db="EMBL/GenBank/DDBJ databases">
        <authorList>
            <person name="Kim M.K.M."/>
        </authorList>
    </citation>
    <scope>NUCLEOTIDE SEQUENCE [LARGE SCALE GENOMIC DNA]</scope>
    <source>
        <strain evidence="7 8">17J68-15</strain>
    </source>
</reference>
<dbReference type="Gene3D" id="1.10.760.10">
    <property type="entry name" value="Cytochrome c-like domain"/>
    <property type="match status" value="1"/>
</dbReference>
<proteinExistence type="predicted"/>
<dbReference type="GO" id="GO:0046872">
    <property type="term" value="F:metal ion binding"/>
    <property type="evidence" value="ECO:0007669"/>
    <property type="project" value="UniProtKB-KW"/>
</dbReference>
<gene>
    <name evidence="7" type="ORF">E0486_10600</name>
</gene>
<evidence type="ECO:0000256" key="5">
    <source>
        <dbReference type="SAM" id="SignalP"/>
    </source>
</evidence>
<dbReference type="EMBL" id="SKFH01000015">
    <property type="protein sequence ID" value="TCZ70580.1"/>
    <property type="molecule type" value="Genomic_DNA"/>
</dbReference>
<keyword evidence="8" id="KW-1185">Reference proteome</keyword>